<feature type="modified residue" description="Pyruvic acid (Ser); by autocatalysis" evidence="11">
    <location>
        <position position="184"/>
    </location>
</feature>
<evidence type="ECO:0000256" key="8">
    <source>
        <dbReference type="ARBA" id="ARBA00023239"/>
    </source>
</evidence>
<dbReference type="GO" id="GO:0006646">
    <property type="term" value="P:phosphatidylethanolamine biosynthetic process"/>
    <property type="evidence" value="ECO:0007669"/>
    <property type="project" value="UniProtKB-UniRule"/>
</dbReference>
<evidence type="ECO:0000256" key="11">
    <source>
        <dbReference type="HAMAP-Rule" id="MF_00664"/>
    </source>
</evidence>
<evidence type="ECO:0000256" key="2">
    <source>
        <dbReference type="ARBA" id="ARBA00022516"/>
    </source>
</evidence>
<sequence length="215" mass="23595">MTEETQFPIAKEGFIFIAGGALSTLLGGLFLGRAAGWFFGALTLFCLWFFRDPRRSVPQAEGALVSPADGKIVDISRTEEGRFLNKPAIKISIFLNVFNVHINRVPVAGKVIGVFYNAGRFFAANVPKASLENEQNAVVLETPAGKRVVCIQIAGLIARRIVCWIQEGSVLNRGERFGLIRFGSRVDLFLPIETEIRVSMGQKVRGGETILGILR</sequence>
<keyword evidence="1 11" id="KW-1003">Cell membrane</keyword>
<comment type="similarity">
    <text evidence="11">Belongs to the phosphatidylserine decarboxylase family. PSD-A subfamily.</text>
</comment>
<keyword evidence="5 11" id="KW-0472">Membrane</keyword>
<evidence type="ECO:0000256" key="10">
    <source>
        <dbReference type="ARBA" id="ARBA00023317"/>
    </source>
</evidence>
<reference evidence="12 13" key="1">
    <citation type="journal article" date="2020" name="Nature">
        <title>Bacterial chemolithoautotrophy via manganese oxidation.</title>
        <authorList>
            <person name="Yu H."/>
            <person name="Leadbetter J.R."/>
        </authorList>
    </citation>
    <scope>NUCLEOTIDE SEQUENCE [LARGE SCALE GENOMIC DNA]</scope>
    <source>
        <strain evidence="12 13">Mn-1</strain>
    </source>
</reference>
<evidence type="ECO:0000256" key="4">
    <source>
        <dbReference type="ARBA" id="ARBA00023098"/>
    </source>
</evidence>
<dbReference type="RefSeq" id="WP_168057656.1">
    <property type="nucleotide sequence ID" value="NZ_VTOW01000001.1"/>
</dbReference>
<evidence type="ECO:0000313" key="13">
    <source>
        <dbReference type="Proteomes" id="UP000534783"/>
    </source>
</evidence>
<evidence type="ECO:0000256" key="6">
    <source>
        <dbReference type="ARBA" id="ARBA00023145"/>
    </source>
</evidence>
<dbReference type="PANTHER" id="PTHR35809:SF1">
    <property type="entry name" value="ARCHAETIDYLSERINE DECARBOXYLASE PROENZYME-RELATED"/>
    <property type="match status" value="1"/>
</dbReference>
<evidence type="ECO:0000256" key="1">
    <source>
        <dbReference type="ARBA" id="ARBA00022475"/>
    </source>
</evidence>
<dbReference type="Proteomes" id="UP000534783">
    <property type="component" value="Unassembled WGS sequence"/>
</dbReference>
<evidence type="ECO:0000313" key="12">
    <source>
        <dbReference type="EMBL" id="NKE69348.1"/>
    </source>
</evidence>
<dbReference type="GO" id="GO:0005886">
    <property type="term" value="C:plasma membrane"/>
    <property type="evidence" value="ECO:0007669"/>
    <property type="project" value="UniProtKB-SubCell"/>
</dbReference>
<dbReference type="NCBIfam" id="NF003685">
    <property type="entry name" value="PRK05305.2-5"/>
    <property type="match status" value="1"/>
</dbReference>
<dbReference type="NCBIfam" id="NF003678">
    <property type="entry name" value="PRK05305.1-2"/>
    <property type="match status" value="1"/>
</dbReference>
<comment type="subcellular location">
    <subcellularLocation>
        <location evidence="11">Cell membrane</location>
        <topology evidence="11">Peripheral membrane protein</topology>
    </subcellularLocation>
</comment>
<comment type="caution">
    <text evidence="12">The sequence shown here is derived from an EMBL/GenBank/DDBJ whole genome shotgun (WGS) entry which is preliminary data.</text>
</comment>
<feature type="chain" id="PRO_5031654740" description="Phosphatidylserine decarboxylase alpha chain" evidence="11">
    <location>
        <begin position="184"/>
        <end position="215"/>
    </location>
</feature>
<comment type="function">
    <text evidence="11">Catalyzes the formation of phosphatidylethanolamine (PtdEtn) from phosphatidylserine (PtdSer).</text>
</comment>
<accession>A0A7X6DLZ5</accession>
<dbReference type="GO" id="GO:0004609">
    <property type="term" value="F:phosphatidylserine decarboxylase activity"/>
    <property type="evidence" value="ECO:0007669"/>
    <property type="project" value="UniProtKB-UniRule"/>
</dbReference>
<comment type="cofactor">
    <cofactor evidence="11">
        <name>pyruvate</name>
        <dbReference type="ChEBI" id="CHEBI:15361"/>
    </cofactor>
    <text evidence="11">Binds 1 pyruvoyl group covalently per subunit.</text>
</comment>
<feature type="chain" id="PRO_5031654738" description="Phosphatidylserine decarboxylase beta chain" evidence="11">
    <location>
        <begin position="1"/>
        <end position="183"/>
    </location>
</feature>
<comment type="PTM">
    <text evidence="11">Is synthesized initially as an inactive proenzyme. Formation of the active enzyme involves a self-maturation process in which the active site pyruvoyl group is generated from an internal serine residue via an autocatalytic post-translational modification. Two non-identical subunits are generated from the proenzyme in this reaction, and the pyruvate is formed at the N-terminus of the alpha chain, which is derived from the carboxyl end of the proenzyme. The post-translation cleavage follows an unusual pathway, termed non-hydrolytic serinolysis, in which the side chain hydroxyl group of the serine supplies its oxygen atom to form the C-terminus of the beta chain, while the remainder of the serine residue undergoes an oxidative deamination to produce ammonia and the pyruvoyl prosthetic group on the alpha chain.</text>
</comment>
<gene>
    <name evidence="11" type="primary">psd</name>
    <name evidence="12" type="ORF">MNODULE_01090</name>
</gene>
<keyword evidence="3 11" id="KW-0210">Decarboxylase</keyword>
<keyword evidence="6 11" id="KW-0865">Zymogen</keyword>
<evidence type="ECO:0000256" key="9">
    <source>
        <dbReference type="ARBA" id="ARBA00023264"/>
    </source>
</evidence>
<dbReference type="AlphaFoldDB" id="A0A7X6DLZ5"/>
<evidence type="ECO:0000256" key="7">
    <source>
        <dbReference type="ARBA" id="ARBA00023209"/>
    </source>
</evidence>
<name>A0A7X6DLZ5_9BACT</name>
<keyword evidence="7 11" id="KW-0594">Phospholipid biosynthesis</keyword>
<evidence type="ECO:0000256" key="3">
    <source>
        <dbReference type="ARBA" id="ARBA00022793"/>
    </source>
</evidence>
<keyword evidence="9 11" id="KW-1208">Phospholipid metabolism</keyword>
<feature type="site" description="Cleavage (non-hydrolytic); by autocatalysis" evidence="11">
    <location>
        <begin position="183"/>
        <end position="184"/>
    </location>
</feature>
<dbReference type="InterPro" id="IPR003817">
    <property type="entry name" value="PS_Dcarbxylase"/>
</dbReference>
<keyword evidence="13" id="KW-1185">Reference proteome</keyword>
<dbReference type="PANTHER" id="PTHR35809">
    <property type="entry name" value="ARCHAETIDYLSERINE DECARBOXYLASE PROENZYME-RELATED"/>
    <property type="match status" value="1"/>
</dbReference>
<feature type="active site" description="Schiff-base intermediate with substrate; via pyruvic acid" evidence="11">
    <location>
        <position position="184"/>
    </location>
</feature>
<evidence type="ECO:0000256" key="5">
    <source>
        <dbReference type="ARBA" id="ARBA00023136"/>
    </source>
</evidence>
<protein>
    <recommendedName>
        <fullName evidence="11">Phosphatidylserine decarboxylase proenzyme</fullName>
        <ecNumber evidence="11">4.1.1.65</ecNumber>
    </recommendedName>
    <component>
        <recommendedName>
            <fullName evidence="11">Phosphatidylserine decarboxylase alpha chain</fullName>
        </recommendedName>
    </component>
    <component>
        <recommendedName>
            <fullName evidence="11">Phosphatidylserine decarboxylase beta chain</fullName>
        </recommendedName>
    </component>
</protein>
<dbReference type="EMBL" id="VTOW01000001">
    <property type="protein sequence ID" value="NKE69348.1"/>
    <property type="molecule type" value="Genomic_DNA"/>
</dbReference>
<dbReference type="InterPro" id="IPR033175">
    <property type="entry name" value="PSD-A"/>
</dbReference>
<organism evidence="12 13">
    <name type="scientific">Candidatus Manganitrophus noduliformans</name>
    <dbReference type="NCBI Taxonomy" id="2606439"/>
    <lineage>
        <taxon>Bacteria</taxon>
        <taxon>Pseudomonadati</taxon>
        <taxon>Nitrospirota</taxon>
        <taxon>Nitrospiria</taxon>
        <taxon>Candidatus Troglogloeales</taxon>
        <taxon>Candidatus Manganitrophaceae</taxon>
        <taxon>Candidatus Manganitrophus</taxon>
    </lineage>
</organism>
<keyword evidence="2 11" id="KW-0444">Lipid biosynthesis</keyword>
<dbReference type="UniPathway" id="UPA00558">
    <property type="reaction ID" value="UER00616"/>
</dbReference>
<proteinExistence type="inferred from homology"/>
<keyword evidence="4 11" id="KW-0443">Lipid metabolism</keyword>
<keyword evidence="8 11" id="KW-0456">Lyase</keyword>
<dbReference type="EC" id="4.1.1.65" evidence="11"/>
<dbReference type="Pfam" id="PF02666">
    <property type="entry name" value="PS_Dcarbxylase"/>
    <property type="match status" value="1"/>
</dbReference>
<comment type="catalytic activity">
    <reaction evidence="11">
        <text>a 1,2-diacyl-sn-glycero-3-phospho-L-serine + H(+) = a 1,2-diacyl-sn-glycero-3-phosphoethanolamine + CO2</text>
        <dbReference type="Rhea" id="RHEA:20828"/>
        <dbReference type="ChEBI" id="CHEBI:15378"/>
        <dbReference type="ChEBI" id="CHEBI:16526"/>
        <dbReference type="ChEBI" id="CHEBI:57262"/>
        <dbReference type="ChEBI" id="CHEBI:64612"/>
        <dbReference type="EC" id="4.1.1.65"/>
    </reaction>
</comment>
<comment type="pathway">
    <text evidence="11">Phospholipid metabolism; phosphatidylethanolamine biosynthesis; phosphatidylethanolamine from CDP-diacylglycerol: step 2/2.</text>
</comment>
<keyword evidence="10 11" id="KW-0670">Pyruvate</keyword>
<dbReference type="HAMAP" id="MF_00664">
    <property type="entry name" value="PS_decarb_PSD_A"/>
    <property type="match status" value="1"/>
</dbReference>
<comment type="subunit">
    <text evidence="11">Heterodimer of a large membrane-associated beta subunit and a small pyruvoyl-containing alpha subunit.</text>
</comment>